<name>A0A1D9MBL6_9RHOB</name>
<accession>A0A1D9MBL6</accession>
<dbReference type="InterPro" id="IPR025517">
    <property type="entry name" value="DUF4405"/>
</dbReference>
<proteinExistence type="predicted"/>
<evidence type="ECO:0000313" key="3">
    <source>
        <dbReference type="EMBL" id="AOZ69285.1"/>
    </source>
</evidence>
<feature type="transmembrane region" description="Helical" evidence="1">
    <location>
        <begin position="104"/>
        <end position="122"/>
    </location>
</feature>
<dbReference type="KEGG" id="rhp:LPB142_08095"/>
<dbReference type="EMBL" id="CP017781">
    <property type="protein sequence ID" value="AOZ69285.1"/>
    <property type="molecule type" value="Genomic_DNA"/>
</dbReference>
<dbReference type="RefSeq" id="WP_071166063.1">
    <property type="nucleotide sequence ID" value="NZ_CP017781.1"/>
</dbReference>
<protein>
    <recommendedName>
        <fullName evidence="2">Flavinylation-associated cytochrome domain-containing protein</fullName>
    </recommendedName>
</protein>
<reference evidence="3 4" key="1">
    <citation type="submission" date="2016-10" db="EMBL/GenBank/DDBJ databases">
        <title>Rhodobacter sp. LPB0142, isolated from sea water.</title>
        <authorList>
            <person name="Kim E."/>
            <person name="Yi H."/>
        </authorList>
    </citation>
    <scope>NUCLEOTIDE SEQUENCE [LARGE SCALE GENOMIC DNA]</scope>
    <source>
        <strain evidence="3 4">LPB0142</strain>
    </source>
</reference>
<dbReference type="Pfam" id="PF14358">
    <property type="entry name" value="DUF4405"/>
    <property type="match status" value="1"/>
</dbReference>
<keyword evidence="4" id="KW-1185">Reference proteome</keyword>
<evidence type="ECO:0000259" key="2">
    <source>
        <dbReference type="Pfam" id="PF14358"/>
    </source>
</evidence>
<keyword evidence="1" id="KW-1133">Transmembrane helix</keyword>
<dbReference type="AlphaFoldDB" id="A0A1D9MBL6"/>
<keyword evidence="1" id="KW-0472">Membrane</keyword>
<feature type="transmembrane region" description="Helical" evidence="1">
    <location>
        <begin position="71"/>
        <end position="92"/>
    </location>
</feature>
<feature type="domain" description="Flavinylation-associated cytochrome" evidence="2">
    <location>
        <begin position="23"/>
        <end position="84"/>
    </location>
</feature>
<dbReference type="Proteomes" id="UP000176562">
    <property type="component" value="Chromosome"/>
</dbReference>
<keyword evidence="1" id="KW-0812">Transmembrane</keyword>
<sequence>MAHPVSAPSSAPRFSARAAAVFLIGLASLVMALSGLVLAIAPSGRIAQTGDWTALGLSRPGWESLHLTMGALFLGAGGWHIALHGSVIINLLRGAGGAVLGHRRELALAGALVALVLVTALADWPPASWLADLQGWFKRDFW</sequence>
<gene>
    <name evidence="3" type="ORF">LPB142_08095</name>
</gene>
<evidence type="ECO:0000313" key="4">
    <source>
        <dbReference type="Proteomes" id="UP000176562"/>
    </source>
</evidence>
<organism evidence="3 4">
    <name type="scientific">Rhodobacter xanthinilyticus</name>
    <dbReference type="NCBI Taxonomy" id="1850250"/>
    <lineage>
        <taxon>Bacteria</taxon>
        <taxon>Pseudomonadati</taxon>
        <taxon>Pseudomonadota</taxon>
        <taxon>Alphaproteobacteria</taxon>
        <taxon>Rhodobacterales</taxon>
        <taxon>Rhodobacter group</taxon>
        <taxon>Rhodobacter</taxon>
    </lineage>
</organism>
<evidence type="ECO:0000256" key="1">
    <source>
        <dbReference type="SAM" id="Phobius"/>
    </source>
</evidence>